<protein>
    <submittedName>
        <fullName evidence="2">Uncharacterized protein</fullName>
    </submittedName>
</protein>
<name>A0A158CKU9_9BURK</name>
<feature type="region of interest" description="Disordered" evidence="1">
    <location>
        <begin position="1"/>
        <end position="66"/>
    </location>
</feature>
<organism evidence="2 3">
    <name type="scientific">Caballeronia fortuita</name>
    <dbReference type="NCBI Taxonomy" id="1777138"/>
    <lineage>
        <taxon>Bacteria</taxon>
        <taxon>Pseudomonadati</taxon>
        <taxon>Pseudomonadota</taxon>
        <taxon>Betaproteobacteria</taxon>
        <taxon>Burkholderiales</taxon>
        <taxon>Burkholderiaceae</taxon>
        <taxon>Caballeronia</taxon>
    </lineage>
</organism>
<proteinExistence type="predicted"/>
<dbReference type="AlphaFoldDB" id="A0A158CKU9"/>
<evidence type="ECO:0000313" key="2">
    <source>
        <dbReference type="EMBL" id="SAK82496.1"/>
    </source>
</evidence>
<dbReference type="RefSeq" id="WP_061136332.1">
    <property type="nucleotide sequence ID" value="NZ_FCNX02000010.1"/>
</dbReference>
<gene>
    <name evidence="2" type="ORF">AWB77_04209</name>
</gene>
<accession>A0A158CKU9</accession>
<dbReference type="OrthoDB" id="9035309at2"/>
<evidence type="ECO:0000256" key="1">
    <source>
        <dbReference type="SAM" id="MobiDB-lite"/>
    </source>
</evidence>
<comment type="caution">
    <text evidence="2">The sequence shown here is derived from an EMBL/GenBank/DDBJ whole genome shotgun (WGS) entry which is preliminary data.</text>
</comment>
<dbReference type="EMBL" id="FCNX02000010">
    <property type="protein sequence ID" value="SAK82496.1"/>
    <property type="molecule type" value="Genomic_DNA"/>
</dbReference>
<sequence length="66" mass="6915">MALDSSFTRGDATGAYQNSEDTDEVTASRLPGHRPTGSGISVTLWDEIVPASSHTTPPLDDDAPEA</sequence>
<keyword evidence="3" id="KW-1185">Reference proteome</keyword>
<dbReference type="Proteomes" id="UP000054903">
    <property type="component" value="Unassembled WGS sequence"/>
</dbReference>
<evidence type="ECO:0000313" key="3">
    <source>
        <dbReference type="Proteomes" id="UP000054903"/>
    </source>
</evidence>
<reference evidence="2" key="1">
    <citation type="submission" date="2016-01" db="EMBL/GenBank/DDBJ databases">
        <authorList>
            <person name="Peeters C."/>
        </authorList>
    </citation>
    <scope>NUCLEOTIDE SEQUENCE</scope>
    <source>
        <strain evidence="2">LMG 29320</strain>
    </source>
</reference>